<name>A0A0B7GLZ0_STRSA</name>
<organism evidence="1 2">
    <name type="scientific">Streptococcus sanguinis</name>
    <dbReference type="NCBI Taxonomy" id="1305"/>
    <lineage>
        <taxon>Bacteria</taxon>
        <taxon>Bacillati</taxon>
        <taxon>Bacillota</taxon>
        <taxon>Bacilli</taxon>
        <taxon>Lactobacillales</taxon>
        <taxon>Streptococcaceae</taxon>
        <taxon>Streptococcus</taxon>
    </lineage>
</organism>
<dbReference type="Proteomes" id="UP000183504">
    <property type="component" value="Unassembled WGS sequence"/>
</dbReference>
<evidence type="ECO:0000313" key="2">
    <source>
        <dbReference type="Proteomes" id="UP000183504"/>
    </source>
</evidence>
<gene>
    <name evidence="1" type="ORF">SSV_1555</name>
</gene>
<dbReference type="AlphaFoldDB" id="A0A0B7GLZ0"/>
<sequence length="330" mass="38936">MKNTIQSLREYQNQVDLSKLEKSIYISIDRLTVIFDSENQSLRRIFRELRKSLNNIIQEFSIQENLKENYFTLYKTINEDSINLIFFQLSDYGGYQVIRLDFNPNSLKEFEGLQVWRQIMNYARLNRLEIRLSRLDLAFDIFNRPEIVFLQHIKGGVSHKIFYGRGGNIESKYWGASGSNVQVRLYDKNIEVLSHKRADKLNIESKPFWWRLEFQLRTKAINEETISEISKRLENFSFFSLSSVPDDSKAFAYIFLHAPALLPELFPYLKPNTIRVKKTRLRKHLKAFDSNSFSLELQDALKKQTPRLNNELKQLIGEFIELTGKGEDIL</sequence>
<evidence type="ECO:0000313" key="1">
    <source>
        <dbReference type="EMBL" id="CEL90847.1"/>
    </source>
</evidence>
<dbReference type="EMBL" id="CDMW01000001">
    <property type="protein sequence ID" value="CEL90847.1"/>
    <property type="molecule type" value="Genomic_DNA"/>
</dbReference>
<accession>A0A0B7GLZ0</accession>
<reference evidence="1 2" key="1">
    <citation type="submission" date="2015-01" db="EMBL/GenBank/DDBJ databases">
        <authorList>
            <person name="Pelicic Vladimir"/>
        </authorList>
    </citation>
    <scope>NUCLEOTIDE SEQUENCE [LARGE SCALE GENOMIC DNA]</scope>
    <source>
        <strain evidence="1 2">2908</strain>
    </source>
</reference>
<dbReference type="RefSeq" id="WP_080983542.1">
    <property type="nucleotide sequence ID" value="NZ_CDMW01000001.1"/>
</dbReference>
<proteinExistence type="predicted"/>
<protein>
    <submittedName>
        <fullName evidence="1">Putative replication initiation protein</fullName>
    </submittedName>
</protein>